<name>X1E4X4_9ZZZZ</name>
<dbReference type="AlphaFoldDB" id="X1E4X4"/>
<proteinExistence type="predicted"/>
<dbReference type="EMBL" id="BART01031538">
    <property type="protein sequence ID" value="GAH15445.1"/>
    <property type="molecule type" value="Genomic_DNA"/>
</dbReference>
<protein>
    <submittedName>
        <fullName evidence="1">Uncharacterized protein</fullName>
    </submittedName>
</protein>
<reference evidence="1" key="1">
    <citation type="journal article" date="2014" name="Front. Microbiol.">
        <title>High frequency of phylogenetically diverse reductive dehalogenase-homologous genes in deep subseafloor sedimentary metagenomes.</title>
        <authorList>
            <person name="Kawai M."/>
            <person name="Futagami T."/>
            <person name="Toyoda A."/>
            <person name="Takaki Y."/>
            <person name="Nishi S."/>
            <person name="Hori S."/>
            <person name="Arai W."/>
            <person name="Tsubouchi T."/>
            <person name="Morono Y."/>
            <person name="Uchiyama I."/>
            <person name="Ito T."/>
            <person name="Fujiyama A."/>
            <person name="Inagaki F."/>
            <person name="Takami H."/>
        </authorList>
    </citation>
    <scope>NUCLEOTIDE SEQUENCE</scope>
    <source>
        <strain evidence="1">Expedition CK06-06</strain>
    </source>
</reference>
<organism evidence="1">
    <name type="scientific">marine sediment metagenome</name>
    <dbReference type="NCBI Taxonomy" id="412755"/>
    <lineage>
        <taxon>unclassified sequences</taxon>
        <taxon>metagenomes</taxon>
        <taxon>ecological metagenomes</taxon>
    </lineage>
</organism>
<gene>
    <name evidence="1" type="ORF">S01H4_54764</name>
</gene>
<evidence type="ECO:0000313" key="1">
    <source>
        <dbReference type="EMBL" id="GAH15445.1"/>
    </source>
</evidence>
<sequence>MASILARADEVLPRKPLTMVLVPRRVPTKVKKAMDELERTVGKLYEKIRTRELQKYDNMEIPFGEVSVQRFERKIERAINRKGKSAKVVRILWKLAKELR</sequence>
<comment type="caution">
    <text evidence="1">The sequence shown here is derived from an EMBL/GenBank/DDBJ whole genome shotgun (WGS) entry which is preliminary data.</text>
</comment>
<accession>X1E4X4</accession>